<dbReference type="PANTHER" id="PTHR38040:SF1">
    <property type="entry name" value="UBIQUINONE BIOSYNTHESIS ACCESSORY FACTOR UBIK"/>
    <property type="match status" value="1"/>
</dbReference>
<dbReference type="RefSeq" id="WP_092020785.1">
    <property type="nucleotide sequence ID" value="NZ_FOUE01000001.1"/>
</dbReference>
<comment type="function">
    <text evidence="1">Required for efficient ubiquinone (coenzyme Q) biosynthesis. UbiK is probably an accessory factor of Ubi enzymes and facilitates ubiquinone biosynthesis by acting as an assembly factor, a targeting factor, or both.</text>
</comment>
<dbReference type="Proteomes" id="UP000198519">
    <property type="component" value="Unassembled WGS sequence"/>
</dbReference>
<evidence type="ECO:0000313" key="3">
    <source>
        <dbReference type="Proteomes" id="UP000198519"/>
    </source>
</evidence>
<dbReference type="HAMAP" id="MF_02216">
    <property type="entry name" value="UbiK"/>
    <property type="match status" value="1"/>
</dbReference>
<dbReference type="InterPro" id="IPR007475">
    <property type="entry name" value="UbiK"/>
</dbReference>
<feature type="coiled-coil region" evidence="1">
    <location>
        <begin position="53"/>
        <end position="80"/>
    </location>
</feature>
<evidence type="ECO:0000256" key="1">
    <source>
        <dbReference type="HAMAP-Rule" id="MF_02216"/>
    </source>
</evidence>
<dbReference type="PANTHER" id="PTHR38040">
    <property type="entry name" value="UBIQUINONE BIOSYNTHESIS ACCESSORY FACTOR UBIK"/>
    <property type="match status" value="1"/>
</dbReference>
<keyword evidence="1" id="KW-0175">Coiled coil</keyword>
<dbReference type="EMBL" id="FOUE01000001">
    <property type="protein sequence ID" value="SFM01939.1"/>
    <property type="molecule type" value="Genomic_DNA"/>
</dbReference>
<accession>A0A1I4MFC7</accession>
<keyword evidence="3" id="KW-1185">Reference proteome</keyword>
<dbReference type="UniPathway" id="UPA00232"/>
<gene>
    <name evidence="1" type="primary">ubiK</name>
    <name evidence="2" type="ORF">SAMN04487963_1045</name>
</gene>
<name>A0A1I4MFC7_9GAMM</name>
<protein>
    <recommendedName>
        <fullName evidence="1">Ubiquinone biosynthesis accessory factor UbiK</fullName>
    </recommendedName>
</protein>
<dbReference type="GO" id="GO:0005829">
    <property type="term" value="C:cytosol"/>
    <property type="evidence" value="ECO:0007669"/>
    <property type="project" value="TreeGrafter"/>
</dbReference>
<dbReference type="AlphaFoldDB" id="A0A1I4MFC7"/>
<comment type="similarity">
    <text evidence="1">Belongs to the UbiK family.</text>
</comment>
<dbReference type="GO" id="GO:0006744">
    <property type="term" value="P:ubiquinone biosynthetic process"/>
    <property type="evidence" value="ECO:0007669"/>
    <property type="project" value="UniProtKB-UniRule"/>
</dbReference>
<dbReference type="STRING" id="488535.SAMN04487963_1045"/>
<organism evidence="2 3">
    <name type="scientific">Marinobacter zhejiangensis</name>
    <dbReference type="NCBI Taxonomy" id="488535"/>
    <lineage>
        <taxon>Bacteria</taxon>
        <taxon>Pseudomonadati</taxon>
        <taxon>Pseudomonadota</taxon>
        <taxon>Gammaproteobacteria</taxon>
        <taxon>Pseudomonadales</taxon>
        <taxon>Marinobacteraceae</taxon>
        <taxon>Marinobacter</taxon>
    </lineage>
</organism>
<keyword evidence="1" id="KW-0831">Ubiquinone biosynthesis</keyword>
<comment type="subcellular location">
    <subcellularLocation>
        <location evidence="1">Cytoplasm</location>
    </subcellularLocation>
</comment>
<dbReference type="Pfam" id="PF04380">
    <property type="entry name" value="BMFP"/>
    <property type="match status" value="1"/>
</dbReference>
<evidence type="ECO:0000313" key="2">
    <source>
        <dbReference type="EMBL" id="SFM01939.1"/>
    </source>
</evidence>
<reference evidence="3" key="1">
    <citation type="submission" date="2016-10" db="EMBL/GenBank/DDBJ databases">
        <authorList>
            <person name="Varghese N."/>
            <person name="Submissions S."/>
        </authorList>
    </citation>
    <scope>NUCLEOTIDE SEQUENCE [LARGE SCALE GENOMIC DNA]</scope>
    <source>
        <strain evidence="3">CGMCC 1.7061</strain>
    </source>
</reference>
<comment type="pathway">
    <text evidence="1">Cofactor biosynthesis; ubiquinone biosynthesis.</text>
</comment>
<sequence length="85" mass="9501">MKGPQDFLAQIQGQIGQFVPDMARAARDDFEGHARATVMSVLAKLELVTREEFDAQQAVLMRTREKVDALEARVVELEKALTKGE</sequence>
<dbReference type="OrthoDB" id="5297354at2"/>
<keyword evidence="1" id="KW-0963">Cytoplasm</keyword>
<proteinExistence type="inferred from homology"/>